<protein>
    <submittedName>
        <fullName evidence="1">Uncharacterized protein</fullName>
    </submittedName>
</protein>
<reference evidence="1" key="2">
    <citation type="journal article" date="2015" name="Data Brief">
        <title>Shoot transcriptome of the giant reed, Arundo donax.</title>
        <authorList>
            <person name="Barrero R.A."/>
            <person name="Guerrero F.D."/>
            <person name="Moolhuijzen P."/>
            <person name="Goolsby J.A."/>
            <person name="Tidwell J."/>
            <person name="Bellgard S.E."/>
            <person name="Bellgard M.I."/>
        </authorList>
    </citation>
    <scope>NUCLEOTIDE SEQUENCE</scope>
    <source>
        <tissue evidence="1">Shoot tissue taken approximately 20 cm above the soil surface</tissue>
    </source>
</reference>
<accession>A0A0A8Y1L2</accession>
<dbReference type="AlphaFoldDB" id="A0A0A8Y1L2"/>
<dbReference type="EMBL" id="GBRH01277864">
    <property type="protein sequence ID" value="JAD20031.1"/>
    <property type="molecule type" value="Transcribed_RNA"/>
</dbReference>
<evidence type="ECO:0000313" key="1">
    <source>
        <dbReference type="EMBL" id="JAD20031.1"/>
    </source>
</evidence>
<organism evidence="1">
    <name type="scientific">Arundo donax</name>
    <name type="common">Giant reed</name>
    <name type="synonym">Donax arundinaceus</name>
    <dbReference type="NCBI Taxonomy" id="35708"/>
    <lineage>
        <taxon>Eukaryota</taxon>
        <taxon>Viridiplantae</taxon>
        <taxon>Streptophyta</taxon>
        <taxon>Embryophyta</taxon>
        <taxon>Tracheophyta</taxon>
        <taxon>Spermatophyta</taxon>
        <taxon>Magnoliopsida</taxon>
        <taxon>Liliopsida</taxon>
        <taxon>Poales</taxon>
        <taxon>Poaceae</taxon>
        <taxon>PACMAD clade</taxon>
        <taxon>Arundinoideae</taxon>
        <taxon>Arundineae</taxon>
        <taxon>Arundo</taxon>
    </lineage>
</organism>
<sequence length="33" mass="3977">MMVLQRREKVSRWCSEGSGRESPIDLFIRWLPL</sequence>
<proteinExistence type="predicted"/>
<reference evidence="1" key="1">
    <citation type="submission" date="2014-09" db="EMBL/GenBank/DDBJ databases">
        <authorList>
            <person name="Magalhaes I.L.F."/>
            <person name="Oliveira U."/>
            <person name="Santos F.R."/>
            <person name="Vidigal T.H.D.A."/>
            <person name="Brescovit A.D."/>
            <person name="Santos A.J."/>
        </authorList>
    </citation>
    <scope>NUCLEOTIDE SEQUENCE</scope>
    <source>
        <tissue evidence="1">Shoot tissue taken approximately 20 cm above the soil surface</tissue>
    </source>
</reference>
<name>A0A0A8Y1L2_ARUDO</name>